<protein>
    <submittedName>
        <fullName evidence="2">Uncharacterized protein</fullName>
    </submittedName>
</protein>
<evidence type="ECO:0000313" key="3">
    <source>
        <dbReference type="Proteomes" id="UP000325811"/>
    </source>
</evidence>
<dbReference type="AlphaFoldDB" id="A0A5Q4ZM51"/>
<evidence type="ECO:0000256" key="1">
    <source>
        <dbReference type="SAM" id="MobiDB-lite"/>
    </source>
</evidence>
<organism evidence="2 3">
    <name type="scientific">Paraburkholderia dioscoreae</name>
    <dbReference type="NCBI Taxonomy" id="2604047"/>
    <lineage>
        <taxon>Bacteria</taxon>
        <taxon>Pseudomonadati</taxon>
        <taxon>Pseudomonadota</taxon>
        <taxon>Betaproteobacteria</taxon>
        <taxon>Burkholderiales</taxon>
        <taxon>Burkholderiaceae</taxon>
        <taxon>Paraburkholderia</taxon>
    </lineage>
</organism>
<name>A0A5Q4ZM51_9BURK</name>
<evidence type="ECO:0000313" key="2">
    <source>
        <dbReference type="EMBL" id="VVD32956.1"/>
    </source>
</evidence>
<feature type="region of interest" description="Disordered" evidence="1">
    <location>
        <begin position="36"/>
        <end position="71"/>
    </location>
</feature>
<sequence length="71" mass="8239">MPPFTLRLKVTKVERRSGKQAREDPIRLTTRAMTWLRHSPSRGPHRATSWESFDESVSLRSSRQPRPSHAS</sequence>
<dbReference type="EMBL" id="LR699554">
    <property type="protein sequence ID" value="VVD32956.1"/>
    <property type="molecule type" value="Genomic_DNA"/>
</dbReference>
<keyword evidence="3" id="KW-1185">Reference proteome</keyword>
<reference evidence="2 3" key="1">
    <citation type="submission" date="2019-08" db="EMBL/GenBank/DDBJ databases">
        <authorList>
            <person name="Herpell B J."/>
        </authorList>
    </citation>
    <scope>NUCLEOTIDE SEQUENCE [LARGE SCALE GENOMIC DNA]</scope>
    <source>
        <strain evidence="3">Msb3</strain>
    </source>
</reference>
<accession>A0A5Q4ZM51</accession>
<dbReference type="KEGG" id="pdio:PDMSB3_1672.1"/>
<dbReference type="Proteomes" id="UP000325811">
    <property type="component" value="Chromosome II"/>
</dbReference>
<gene>
    <name evidence="2" type="ORF">PDMSB3_1672</name>
</gene>
<feature type="compositionally biased region" description="Polar residues" evidence="1">
    <location>
        <begin position="58"/>
        <end position="71"/>
    </location>
</feature>
<proteinExistence type="predicted"/>